<name>A0ACB9BD14_ARCLA</name>
<evidence type="ECO:0000313" key="1">
    <source>
        <dbReference type="EMBL" id="KAI3720412.1"/>
    </source>
</evidence>
<keyword evidence="2" id="KW-1185">Reference proteome</keyword>
<organism evidence="1 2">
    <name type="scientific">Arctium lappa</name>
    <name type="common">Greater burdock</name>
    <name type="synonym">Lappa major</name>
    <dbReference type="NCBI Taxonomy" id="4217"/>
    <lineage>
        <taxon>Eukaryota</taxon>
        <taxon>Viridiplantae</taxon>
        <taxon>Streptophyta</taxon>
        <taxon>Embryophyta</taxon>
        <taxon>Tracheophyta</taxon>
        <taxon>Spermatophyta</taxon>
        <taxon>Magnoliopsida</taxon>
        <taxon>eudicotyledons</taxon>
        <taxon>Gunneridae</taxon>
        <taxon>Pentapetalae</taxon>
        <taxon>asterids</taxon>
        <taxon>campanulids</taxon>
        <taxon>Asterales</taxon>
        <taxon>Asteraceae</taxon>
        <taxon>Carduoideae</taxon>
        <taxon>Cardueae</taxon>
        <taxon>Arctiinae</taxon>
        <taxon>Arctium</taxon>
    </lineage>
</organism>
<reference evidence="2" key="1">
    <citation type="journal article" date="2022" name="Mol. Ecol. Resour.">
        <title>The genomes of chicory, endive, great burdock and yacon provide insights into Asteraceae palaeo-polyploidization history and plant inulin production.</title>
        <authorList>
            <person name="Fan W."/>
            <person name="Wang S."/>
            <person name="Wang H."/>
            <person name="Wang A."/>
            <person name="Jiang F."/>
            <person name="Liu H."/>
            <person name="Zhao H."/>
            <person name="Xu D."/>
            <person name="Zhang Y."/>
        </authorList>
    </citation>
    <scope>NUCLEOTIDE SEQUENCE [LARGE SCALE GENOMIC DNA]</scope>
    <source>
        <strain evidence="2">cv. Niubang</strain>
    </source>
</reference>
<proteinExistence type="predicted"/>
<evidence type="ECO:0000313" key="2">
    <source>
        <dbReference type="Proteomes" id="UP001055879"/>
    </source>
</evidence>
<sequence>MEMTSTNYHIHKPFLNSNCDTSVGVSTIYRSRFPVVVGNRSSGKKKVSKTVKAVAAASTCRGRGGAAVNGGF</sequence>
<dbReference type="Proteomes" id="UP001055879">
    <property type="component" value="Linkage Group LG06"/>
</dbReference>
<comment type="caution">
    <text evidence="1">The sequence shown here is derived from an EMBL/GenBank/DDBJ whole genome shotgun (WGS) entry which is preliminary data.</text>
</comment>
<reference evidence="1 2" key="2">
    <citation type="journal article" date="2022" name="Mol. Ecol. Resour.">
        <title>The genomes of chicory, endive, great burdock and yacon provide insights into Asteraceae paleo-polyploidization history and plant inulin production.</title>
        <authorList>
            <person name="Fan W."/>
            <person name="Wang S."/>
            <person name="Wang H."/>
            <person name="Wang A."/>
            <person name="Jiang F."/>
            <person name="Liu H."/>
            <person name="Zhao H."/>
            <person name="Xu D."/>
            <person name="Zhang Y."/>
        </authorList>
    </citation>
    <scope>NUCLEOTIDE SEQUENCE [LARGE SCALE GENOMIC DNA]</scope>
    <source>
        <strain evidence="2">cv. Niubang</strain>
    </source>
</reference>
<protein>
    <submittedName>
        <fullName evidence="1">Uncharacterized protein</fullName>
    </submittedName>
</protein>
<gene>
    <name evidence="1" type="ORF">L6452_21328</name>
</gene>
<dbReference type="EMBL" id="CM042052">
    <property type="protein sequence ID" value="KAI3720412.1"/>
    <property type="molecule type" value="Genomic_DNA"/>
</dbReference>
<accession>A0ACB9BD14</accession>